<evidence type="ECO:0000313" key="1">
    <source>
        <dbReference type="EMBL" id="AEW45459.1"/>
    </source>
</evidence>
<dbReference type="KEGG" id="mhe:MHC_02985"/>
<dbReference type="EMBL" id="CP003199">
    <property type="protein sequence ID" value="AEW45459.1"/>
    <property type="molecule type" value="Genomic_DNA"/>
</dbReference>
<protein>
    <submittedName>
        <fullName evidence="1">Uncharacterized protein</fullName>
    </submittedName>
</protein>
<dbReference type="HOGENOM" id="CLU_087907_0_0_14"/>
<organism evidence="1 2">
    <name type="scientific">Mycoplasma haemocanis (strain Illinois)</name>
    <dbReference type="NCBI Taxonomy" id="1111676"/>
    <lineage>
        <taxon>Bacteria</taxon>
        <taxon>Bacillati</taxon>
        <taxon>Mycoplasmatota</taxon>
        <taxon>Mollicutes</taxon>
        <taxon>Mycoplasmataceae</taxon>
        <taxon>Mycoplasma</taxon>
    </lineage>
</organism>
<dbReference type="OrthoDB" id="401557at2"/>
<proteinExistence type="predicted"/>
<dbReference type="AlphaFoldDB" id="H6N737"/>
<name>H6N737_MYCHN</name>
<reference evidence="1 2" key="1">
    <citation type="journal article" date="2012" name="J. Bacteriol.">
        <title>Complete genome sequence of Mycoplasma haemocanis strain Illinois.</title>
        <authorList>
            <person name="do Nascimento N.C."/>
            <person name="Guimaraes A.M."/>
            <person name="Santos A.P."/>
            <person name="Sanmiguel P.J."/>
            <person name="Messick J.B."/>
        </authorList>
    </citation>
    <scope>NUCLEOTIDE SEQUENCE [LARGE SCALE GENOMIC DNA]</scope>
    <source>
        <strain evidence="1 2">Illinois</strain>
    </source>
</reference>
<accession>H6N737</accession>
<evidence type="ECO:0000313" key="2">
    <source>
        <dbReference type="Proteomes" id="UP000009135"/>
    </source>
</evidence>
<sequence length="292" mass="33530">MKTFMPLILLGVGTAGIGGWYKFHHLKPKTLRQYLEWQGLRLISDSEANYWKAVLEENQELIKKLDIGTSNIEGLKEWCKKHIDTESYEDLKENASLLCVDNPKTVKARIIQLDGDISKLMSSGDDNKYKVAYVFRKHINGFHDLIGYKPQIGNNGKELEDLPTASAAFKKWCEDSLKRGIEETLIFNVRTFCTPKSFSSILELITQNGESDLLLTNGNNASDLSSKYESIKELDSWKEDSENSARNVNDLKKWCEENRDKNFYEKEVFSKVYPKFRFRCLKGSGDEKSLTL</sequence>
<dbReference type="Proteomes" id="UP000009135">
    <property type="component" value="Chromosome"/>
</dbReference>
<gene>
    <name evidence="1" type="ordered locus">MHC_02985</name>
</gene>
<keyword evidence="2" id="KW-1185">Reference proteome</keyword>